<keyword evidence="4" id="KW-1185">Reference proteome</keyword>
<accession>A0A9W4TZ28</accession>
<dbReference type="GO" id="GO:0031625">
    <property type="term" value="F:ubiquitin protein ligase binding"/>
    <property type="evidence" value="ECO:0007669"/>
    <property type="project" value="TreeGrafter"/>
</dbReference>
<feature type="compositionally biased region" description="Low complexity" evidence="1">
    <location>
        <begin position="166"/>
        <end position="183"/>
    </location>
</feature>
<evidence type="ECO:0000256" key="1">
    <source>
        <dbReference type="SAM" id="MobiDB-lite"/>
    </source>
</evidence>
<dbReference type="GO" id="GO:0005829">
    <property type="term" value="C:cytosol"/>
    <property type="evidence" value="ECO:0007669"/>
    <property type="project" value="TreeGrafter"/>
</dbReference>
<sequence length="642" mass="73245">MSDVKVEIDRSETDGTFTNHDIIKGNITLVVTKSISLNWIQVKLEGVSSTQLSIPKVPINKKDRDRKDKILKDVHKVLYDTAIVFPPDNVRQVSSAKEFTLTPGNYSYPFEFKIPLNNSCHKLSGISNKLSFNLKTMDLMINNGNFNSQFVKNKAQKYYQDYKSNGFSNSNGNGSNNSPPNFSQPYHITSQLPPSLSGIGDFANIKYFIKVTCKRSSFIKPNLRAFDPFIFLPLDLDSHNKPIVANQTTEIEYREAFVRKELIFKNRIPEIVGVKVPLSPEKKANIEKKALPKVPVPQIQPRKQGFIQRLFNDNPIPTQPLNNDSPPQPIRKRRDKIPEIEMKNVPFSFEIRFRHPAFLIPTKPPSFKLYLVSNLNPLRYTLAEYGKSDESNGLGIVYLQKLKITLISTTIVSVIETDGSTNEYHMGQNEENLLICNNTYQNLKFDLMHCIKNRNASQTSTNVNNQGSIFEIEIPKKYFANAVLPDYLSPSFKTCNITRRYTLNVIGGFSCEKINDFRNKMECDKKIKYVDLSCPNIKVLSGLNMTSTLQSNASKSSIPRHNSSTSTPQLAHTPPPQQIPFLDDRKNSHLSVDLPDGNNEESVLLPTYDDVMRESSYQDNSEHQRARRRYQQHEQYYNSIDP</sequence>
<comment type="caution">
    <text evidence="3">The sequence shown here is derived from an EMBL/GenBank/DDBJ whole genome shotgun (WGS) entry which is preliminary data.</text>
</comment>
<organism evidence="3 4">
    <name type="scientific">Candida verbasci</name>
    <dbReference type="NCBI Taxonomy" id="1227364"/>
    <lineage>
        <taxon>Eukaryota</taxon>
        <taxon>Fungi</taxon>
        <taxon>Dikarya</taxon>
        <taxon>Ascomycota</taxon>
        <taxon>Saccharomycotina</taxon>
        <taxon>Pichiomycetes</taxon>
        <taxon>Debaryomycetaceae</taxon>
        <taxon>Candida/Lodderomyces clade</taxon>
        <taxon>Candida</taxon>
    </lineage>
</organism>
<evidence type="ECO:0000259" key="2">
    <source>
        <dbReference type="Pfam" id="PF00339"/>
    </source>
</evidence>
<protein>
    <recommendedName>
        <fullName evidence="2">Arrestin-like N-terminal domain-containing protein</fullName>
    </recommendedName>
</protein>
<dbReference type="InterPro" id="IPR014752">
    <property type="entry name" value="Arrestin-like_C"/>
</dbReference>
<dbReference type="EMBL" id="CANTUO010000006">
    <property type="protein sequence ID" value="CAI5760270.1"/>
    <property type="molecule type" value="Genomic_DNA"/>
</dbReference>
<feature type="region of interest" description="Disordered" evidence="1">
    <location>
        <begin position="166"/>
        <end position="187"/>
    </location>
</feature>
<feature type="region of interest" description="Disordered" evidence="1">
    <location>
        <begin position="551"/>
        <end position="642"/>
    </location>
</feature>
<dbReference type="CDD" id="cd22952">
    <property type="entry name" value="ART10-like"/>
    <property type="match status" value="1"/>
</dbReference>
<feature type="domain" description="Arrestin-like N-terminal" evidence="2">
    <location>
        <begin position="6"/>
        <end position="120"/>
    </location>
</feature>
<dbReference type="InterPro" id="IPR011021">
    <property type="entry name" value="Arrestin-like_N"/>
</dbReference>
<name>A0A9W4TZ28_9ASCO</name>
<dbReference type="AlphaFoldDB" id="A0A9W4TZ28"/>
<dbReference type="GO" id="GO:0030674">
    <property type="term" value="F:protein-macromolecule adaptor activity"/>
    <property type="evidence" value="ECO:0007669"/>
    <property type="project" value="TreeGrafter"/>
</dbReference>
<feature type="compositionally biased region" description="Polar residues" evidence="1">
    <location>
        <begin position="551"/>
        <end position="570"/>
    </location>
</feature>
<dbReference type="GO" id="GO:0005886">
    <property type="term" value="C:plasma membrane"/>
    <property type="evidence" value="ECO:0007669"/>
    <property type="project" value="TreeGrafter"/>
</dbReference>
<dbReference type="Pfam" id="PF00339">
    <property type="entry name" value="Arrestin_N"/>
    <property type="match status" value="1"/>
</dbReference>
<dbReference type="OrthoDB" id="3365616at2759"/>
<evidence type="ECO:0000313" key="3">
    <source>
        <dbReference type="EMBL" id="CAI5760270.1"/>
    </source>
</evidence>
<reference evidence="3" key="1">
    <citation type="submission" date="2022-12" db="EMBL/GenBank/DDBJ databases">
        <authorList>
            <person name="Brejova B."/>
        </authorList>
    </citation>
    <scope>NUCLEOTIDE SEQUENCE</scope>
</reference>
<dbReference type="GO" id="GO:0070086">
    <property type="term" value="P:ubiquitin-dependent endocytosis"/>
    <property type="evidence" value="ECO:0007669"/>
    <property type="project" value="TreeGrafter"/>
</dbReference>
<evidence type="ECO:0000313" key="4">
    <source>
        <dbReference type="Proteomes" id="UP001152885"/>
    </source>
</evidence>
<dbReference type="Gene3D" id="2.60.40.640">
    <property type="match status" value="1"/>
</dbReference>
<dbReference type="InterPro" id="IPR050357">
    <property type="entry name" value="Arrestin_domain-protein"/>
</dbReference>
<proteinExistence type="predicted"/>
<dbReference type="PANTHER" id="PTHR11188:SF17">
    <property type="entry name" value="FI21816P1"/>
    <property type="match status" value="1"/>
</dbReference>
<gene>
    <name evidence="3" type="ORF">CANVERA_P4780</name>
</gene>
<dbReference type="PANTHER" id="PTHR11188">
    <property type="entry name" value="ARRESTIN DOMAIN CONTAINING PROTEIN"/>
    <property type="match status" value="1"/>
</dbReference>
<feature type="compositionally biased region" description="Polar residues" evidence="1">
    <location>
        <begin position="633"/>
        <end position="642"/>
    </location>
</feature>
<dbReference type="Proteomes" id="UP001152885">
    <property type="component" value="Unassembled WGS sequence"/>
</dbReference>